<accession>F2U2M7</accession>
<reference evidence="8" key="1">
    <citation type="submission" date="2009-08" db="EMBL/GenBank/DDBJ databases">
        <title>Annotation of Salpingoeca rosetta.</title>
        <authorList>
            <consortium name="The Broad Institute Genome Sequencing Platform"/>
            <person name="Russ C."/>
            <person name="Cuomo C."/>
            <person name="Burger G."/>
            <person name="Gray M.W."/>
            <person name="Holland P.W.H."/>
            <person name="King N."/>
            <person name="Lang F.B.F."/>
            <person name="Roger A.J."/>
            <person name="Ruiz-Trillo I."/>
            <person name="Young S.K."/>
            <person name="Zeng Q."/>
            <person name="Gargeya S."/>
            <person name="Alvarado L."/>
            <person name="Berlin A."/>
            <person name="Chapman S.B."/>
            <person name="Chen Z."/>
            <person name="Freedman E."/>
            <person name="Gellesch M."/>
            <person name="Goldberg J."/>
            <person name="Griggs A."/>
            <person name="Gujja S."/>
            <person name="Heilman E."/>
            <person name="Heiman D."/>
            <person name="Howarth C."/>
            <person name="Mehta T."/>
            <person name="Neiman D."/>
            <person name="Pearson M."/>
            <person name="Roberts A."/>
            <person name="Saif S."/>
            <person name="Shea T."/>
            <person name="Shenoy N."/>
            <person name="Sisk P."/>
            <person name="Stolte C."/>
            <person name="Sykes S."/>
            <person name="White J."/>
            <person name="Yandava C."/>
            <person name="Haas B."/>
            <person name="Nusbaum C."/>
            <person name="Birren B."/>
        </authorList>
    </citation>
    <scope>NUCLEOTIDE SEQUENCE</scope>
    <source>
        <strain evidence="8">ATCC 50818</strain>
    </source>
</reference>
<feature type="compositionally biased region" description="Basic residues" evidence="6">
    <location>
        <begin position="153"/>
        <end position="167"/>
    </location>
</feature>
<dbReference type="SMART" id="SM00398">
    <property type="entry name" value="HMG"/>
    <property type="match status" value="1"/>
</dbReference>
<dbReference type="InterPro" id="IPR036910">
    <property type="entry name" value="HMG_box_dom_sf"/>
</dbReference>
<evidence type="ECO:0000313" key="9">
    <source>
        <dbReference type="Proteomes" id="UP000007799"/>
    </source>
</evidence>
<keyword evidence="9" id="KW-1185">Reference proteome</keyword>
<evidence type="ECO:0000256" key="5">
    <source>
        <dbReference type="PROSITE-ProRule" id="PRU00267"/>
    </source>
</evidence>
<dbReference type="FunCoup" id="F2U2M7">
    <property type="interactions" value="983"/>
</dbReference>
<dbReference type="GO" id="GO:0030154">
    <property type="term" value="P:cell differentiation"/>
    <property type="evidence" value="ECO:0007669"/>
    <property type="project" value="TreeGrafter"/>
</dbReference>
<dbReference type="Gene3D" id="1.10.30.10">
    <property type="entry name" value="High mobility group box domain"/>
    <property type="match status" value="1"/>
</dbReference>
<dbReference type="PANTHER" id="PTHR10270:SF161">
    <property type="entry name" value="SEX-DETERMINING REGION Y PROTEIN"/>
    <property type="match status" value="1"/>
</dbReference>
<dbReference type="GeneID" id="16077177"/>
<evidence type="ECO:0000313" key="8">
    <source>
        <dbReference type="EMBL" id="EGD81382.1"/>
    </source>
</evidence>
<dbReference type="eggNOG" id="KOG0528">
    <property type="taxonomic scope" value="Eukaryota"/>
</dbReference>
<dbReference type="PANTHER" id="PTHR10270">
    <property type="entry name" value="SOX TRANSCRIPTION FACTOR"/>
    <property type="match status" value="1"/>
</dbReference>
<dbReference type="AlphaFoldDB" id="F2U2M7"/>
<evidence type="ECO:0000256" key="1">
    <source>
        <dbReference type="ARBA" id="ARBA00023015"/>
    </source>
</evidence>
<feature type="compositionally biased region" description="Basic residues" evidence="6">
    <location>
        <begin position="134"/>
        <end position="146"/>
    </location>
</feature>
<dbReference type="InterPro" id="IPR050140">
    <property type="entry name" value="SRY-related_HMG-box_TF-like"/>
</dbReference>
<feature type="DNA-binding region" description="HMG box" evidence="5">
    <location>
        <begin position="8"/>
        <end position="77"/>
    </location>
</feature>
<evidence type="ECO:0000256" key="4">
    <source>
        <dbReference type="ARBA" id="ARBA00023242"/>
    </source>
</evidence>
<dbReference type="PROSITE" id="PS50118">
    <property type="entry name" value="HMG_BOX_2"/>
    <property type="match status" value="1"/>
</dbReference>
<evidence type="ECO:0000256" key="6">
    <source>
        <dbReference type="SAM" id="MobiDB-lite"/>
    </source>
</evidence>
<dbReference type="GO" id="GO:0005634">
    <property type="term" value="C:nucleus"/>
    <property type="evidence" value="ECO:0007669"/>
    <property type="project" value="UniProtKB-UniRule"/>
</dbReference>
<evidence type="ECO:0000259" key="7">
    <source>
        <dbReference type="PROSITE" id="PS50118"/>
    </source>
</evidence>
<feature type="region of interest" description="Disordered" evidence="6">
    <location>
        <begin position="291"/>
        <end position="311"/>
    </location>
</feature>
<dbReference type="STRING" id="946362.F2U2M7"/>
<dbReference type="EMBL" id="GL832959">
    <property type="protein sequence ID" value="EGD81382.1"/>
    <property type="molecule type" value="Genomic_DNA"/>
</dbReference>
<dbReference type="KEGG" id="sre:PTSG_02101"/>
<keyword evidence="3" id="KW-0804">Transcription</keyword>
<dbReference type="InterPro" id="IPR009071">
    <property type="entry name" value="HMG_box_dom"/>
</dbReference>
<protein>
    <submittedName>
        <fullName evidence="8">Sex determining protein</fullName>
    </submittedName>
</protein>
<feature type="compositionally biased region" description="Acidic residues" evidence="6">
    <location>
        <begin position="292"/>
        <end position="307"/>
    </location>
</feature>
<gene>
    <name evidence="8" type="ORF">PTSG_02101</name>
</gene>
<name>F2U2M7_SALR5</name>
<keyword evidence="2 5" id="KW-0238">DNA-binding</keyword>
<dbReference type="Proteomes" id="UP000007799">
    <property type="component" value="Unassembled WGS sequence"/>
</dbReference>
<dbReference type="FunFam" id="1.10.30.10:FF:000003">
    <property type="entry name" value="Putative transcription factor SOX-6"/>
    <property type="match status" value="1"/>
</dbReference>
<dbReference type="SUPFAM" id="SSF47095">
    <property type="entry name" value="HMG-box"/>
    <property type="match status" value="1"/>
</dbReference>
<sequence length="319" mass="36265">MPRRSKHIKRPMNAFMLWAKDNRAMFIERHPELHNADISRLLGGAWTTRVTDETKRYYAEKAKQVAEEHRRKYPDYKYQPQRKGESKQKTAGEVLRNADKYAEYGVTVGMDPIPKTEEEYDSGLSSCEPSPKQCKTRAKNKTKTKAKPSTSKVGRRAQKPQRARRRVCFADTTTSDQDEEELEEQQAVEEVKSIAAGRHLPVRRVQTRRSTACVPEPGDWGMPLDGDFLMDSKDSMSSMEGEDAGLTLAKNTRGKQGVATHSRHHPAHEACLRFDLRVRTRSLKGLEALLGSDDDIDVGDDEDDDDYDPHKDIIGAYFP</sequence>
<proteinExistence type="predicted"/>
<feature type="region of interest" description="Disordered" evidence="6">
    <location>
        <begin position="117"/>
        <end position="185"/>
    </location>
</feature>
<evidence type="ECO:0000256" key="2">
    <source>
        <dbReference type="ARBA" id="ARBA00023125"/>
    </source>
</evidence>
<dbReference type="Pfam" id="PF00505">
    <property type="entry name" value="HMG_box"/>
    <property type="match status" value="1"/>
</dbReference>
<dbReference type="GO" id="GO:0001228">
    <property type="term" value="F:DNA-binding transcription activator activity, RNA polymerase II-specific"/>
    <property type="evidence" value="ECO:0007669"/>
    <property type="project" value="TreeGrafter"/>
</dbReference>
<keyword evidence="1" id="KW-0805">Transcription regulation</keyword>
<keyword evidence="4 5" id="KW-0539">Nucleus</keyword>
<feature type="compositionally biased region" description="Acidic residues" evidence="6">
    <location>
        <begin position="176"/>
        <end position="185"/>
    </location>
</feature>
<evidence type="ECO:0000256" key="3">
    <source>
        <dbReference type="ARBA" id="ARBA00023163"/>
    </source>
</evidence>
<dbReference type="GO" id="GO:0000978">
    <property type="term" value="F:RNA polymerase II cis-regulatory region sequence-specific DNA binding"/>
    <property type="evidence" value="ECO:0007669"/>
    <property type="project" value="TreeGrafter"/>
</dbReference>
<feature type="domain" description="HMG box" evidence="7">
    <location>
        <begin position="8"/>
        <end position="77"/>
    </location>
</feature>
<dbReference type="CDD" id="cd22004">
    <property type="entry name" value="HMG-box_SOX"/>
    <property type="match status" value="1"/>
</dbReference>
<dbReference type="OrthoDB" id="6247875at2759"/>
<dbReference type="InParanoid" id="F2U2M7"/>
<dbReference type="RefSeq" id="XP_004996586.1">
    <property type="nucleotide sequence ID" value="XM_004996529.1"/>
</dbReference>
<organism evidence="8 9">
    <name type="scientific">Salpingoeca rosetta (strain ATCC 50818 / BSB-021)</name>
    <dbReference type="NCBI Taxonomy" id="946362"/>
    <lineage>
        <taxon>Eukaryota</taxon>
        <taxon>Choanoflagellata</taxon>
        <taxon>Craspedida</taxon>
        <taxon>Salpingoecidae</taxon>
        <taxon>Salpingoeca</taxon>
    </lineage>
</organism>